<accession>A0A2P1P7G7</accession>
<dbReference type="CDD" id="cd04496">
    <property type="entry name" value="SSB_OBF"/>
    <property type="match status" value="1"/>
</dbReference>
<dbReference type="GO" id="GO:0009295">
    <property type="term" value="C:nucleoid"/>
    <property type="evidence" value="ECO:0007669"/>
    <property type="project" value="TreeGrafter"/>
</dbReference>
<protein>
    <recommendedName>
        <fullName evidence="5 6">Single-stranded DNA-binding protein</fullName>
        <shortName evidence="5">SSB</shortName>
    </recommendedName>
</protein>
<evidence type="ECO:0000256" key="7">
    <source>
        <dbReference type="SAM" id="MobiDB-lite"/>
    </source>
</evidence>
<dbReference type="GO" id="GO:0006310">
    <property type="term" value="P:DNA recombination"/>
    <property type="evidence" value="ECO:0007669"/>
    <property type="project" value="UniProtKB-KW"/>
</dbReference>
<dbReference type="OrthoDB" id="9809878at2"/>
<organism evidence="8 9">
    <name type="scientific">Candidatus Phycorickettsia trachydisci</name>
    <dbReference type="NCBI Taxonomy" id="2115978"/>
    <lineage>
        <taxon>Bacteria</taxon>
        <taxon>Pseudomonadati</taxon>
        <taxon>Pseudomonadota</taxon>
        <taxon>Alphaproteobacteria</taxon>
        <taxon>Rickettsiales</taxon>
        <taxon>Rickettsiaceae</taxon>
        <taxon>Candidatus Phycorickettsia</taxon>
    </lineage>
</organism>
<name>A0A2P1P7G7_9RICK</name>
<proteinExistence type="inferred from homology"/>
<dbReference type="InterPro" id="IPR000424">
    <property type="entry name" value="Primosome_PriB/ssb"/>
</dbReference>
<sequence>MAVGLNRVELIGNVGREPEIRYTKDGKEIASFSLATTDVWTDKASGEKKEKTEWHRIAVFYEGLVTLVKNYVHKGTRLYINGSLHTRKWTDPNGIEKQSSEVVLQNQSAVLILLDSKPSSPREEGGSQGSEELYDNKGSDIPF</sequence>
<dbReference type="InterPro" id="IPR011344">
    <property type="entry name" value="ssDNA-bd"/>
</dbReference>
<dbReference type="PANTHER" id="PTHR10302">
    <property type="entry name" value="SINGLE-STRANDED DNA-BINDING PROTEIN"/>
    <property type="match status" value="1"/>
</dbReference>
<dbReference type="HAMAP" id="MF_00984">
    <property type="entry name" value="SSB"/>
    <property type="match status" value="1"/>
</dbReference>
<dbReference type="Proteomes" id="UP000241762">
    <property type="component" value="Chromosome"/>
</dbReference>
<dbReference type="EMBL" id="CP027845">
    <property type="protein sequence ID" value="AVP87218.1"/>
    <property type="molecule type" value="Genomic_DNA"/>
</dbReference>
<reference evidence="8 9" key="1">
    <citation type="submission" date="2018-03" db="EMBL/GenBank/DDBJ databases">
        <title>A gene transfer event suggests a long-term partnership between eustigmatophyte algae and a novel lineage of endosymbiotic bacteria.</title>
        <authorList>
            <person name="Yurchenko T."/>
            <person name="Sevcikova T."/>
            <person name="Pribyl P."/>
            <person name="El Karkouri K."/>
            <person name="Klimes V."/>
            <person name="Amaral R."/>
            <person name="Zbrankova V."/>
            <person name="Kim E."/>
            <person name="Raoult D."/>
            <person name="Santos L.M.A."/>
            <person name="Elias M."/>
        </authorList>
    </citation>
    <scope>NUCLEOTIDE SEQUENCE [LARGE SCALE GENOMIC DNA]</scope>
    <source>
        <strain evidence="8">CCALA 838</strain>
    </source>
</reference>
<evidence type="ECO:0000313" key="8">
    <source>
        <dbReference type="EMBL" id="AVP87218.1"/>
    </source>
</evidence>
<evidence type="ECO:0000256" key="3">
    <source>
        <dbReference type="ARBA" id="ARBA00023172"/>
    </source>
</evidence>
<dbReference type="KEGG" id="ptc:phytr_2620"/>
<evidence type="ECO:0000256" key="4">
    <source>
        <dbReference type="ARBA" id="ARBA00023204"/>
    </source>
</evidence>
<dbReference type="GO" id="GO:0006281">
    <property type="term" value="P:DNA repair"/>
    <property type="evidence" value="ECO:0007669"/>
    <property type="project" value="UniProtKB-KW"/>
</dbReference>
<keyword evidence="2 5" id="KW-0238">DNA-binding</keyword>
<dbReference type="GO" id="GO:0006260">
    <property type="term" value="P:DNA replication"/>
    <property type="evidence" value="ECO:0007669"/>
    <property type="project" value="InterPro"/>
</dbReference>
<dbReference type="Pfam" id="PF00436">
    <property type="entry name" value="SSB"/>
    <property type="match status" value="1"/>
</dbReference>
<feature type="compositionally biased region" description="Basic and acidic residues" evidence="7">
    <location>
        <begin position="134"/>
        <end position="143"/>
    </location>
</feature>
<evidence type="ECO:0000256" key="2">
    <source>
        <dbReference type="ARBA" id="ARBA00023125"/>
    </source>
</evidence>
<dbReference type="AlphaFoldDB" id="A0A2P1P7G7"/>
<keyword evidence="3" id="KW-0233">DNA recombination</keyword>
<feature type="region of interest" description="Disordered" evidence="7">
    <location>
        <begin position="115"/>
        <end position="143"/>
    </location>
</feature>
<dbReference type="SUPFAM" id="SSF50249">
    <property type="entry name" value="Nucleic acid-binding proteins"/>
    <property type="match status" value="1"/>
</dbReference>
<evidence type="ECO:0000256" key="1">
    <source>
        <dbReference type="ARBA" id="ARBA00022763"/>
    </source>
</evidence>
<evidence type="ECO:0000313" key="9">
    <source>
        <dbReference type="Proteomes" id="UP000241762"/>
    </source>
</evidence>
<keyword evidence="4" id="KW-0234">DNA repair</keyword>
<dbReference type="NCBIfam" id="TIGR00621">
    <property type="entry name" value="ssb"/>
    <property type="match status" value="1"/>
</dbReference>
<comment type="subunit">
    <text evidence="5">Homotetramer.</text>
</comment>
<comment type="caution">
    <text evidence="5">Lacks conserved residue(s) required for the propagation of feature annotation.</text>
</comment>
<dbReference type="PROSITE" id="PS50935">
    <property type="entry name" value="SSB"/>
    <property type="match status" value="1"/>
</dbReference>
<evidence type="ECO:0000256" key="5">
    <source>
        <dbReference type="HAMAP-Rule" id="MF_00984"/>
    </source>
</evidence>
<dbReference type="Gene3D" id="2.40.50.140">
    <property type="entry name" value="Nucleic acid-binding proteins"/>
    <property type="match status" value="1"/>
</dbReference>
<dbReference type="PANTHER" id="PTHR10302:SF0">
    <property type="entry name" value="SINGLE-STRANDED DNA-BINDING PROTEIN, MITOCHONDRIAL"/>
    <property type="match status" value="1"/>
</dbReference>
<keyword evidence="1" id="KW-0227">DNA damage</keyword>
<gene>
    <name evidence="8" type="ORF">phytr_2620</name>
</gene>
<evidence type="ECO:0000256" key="6">
    <source>
        <dbReference type="RuleBase" id="RU000524"/>
    </source>
</evidence>
<dbReference type="RefSeq" id="WP_106874088.1">
    <property type="nucleotide sequence ID" value="NZ_CP027845.1"/>
</dbReference>
<keyword evidence="9" id="KW-1185">Reference proteome</keyword>
<dbReference type="GO" id="GO:0003697">
    <property type="term" value="F:single-stranded DNA binding"/>
    <property type="evidence" value="ECO:0007669"/>
    <property type="project" value="UniProtKB-UniRule"/>
</dbReference>
<dbReference type="InterPro" id="IPR012340">
    <property type="entry name" value="NA-bd_OB-fold"/>
</dbReference>